<comment type="caution">
    <text evidence="1">The sequence shown here is derived from an EMBL/GenBank/DDBJ whole genome shotgun (WGS) entry which is preliminary data.</text>
</comment>
<dbReference type="PANTHER" id="PTHR11941:SF54">
    <property type="entry name" value="ENOYL-COA HYDRATASE, MITOCHONDRIAL"/>
    <property type="match status" value="1"/>
</dbReference>
<sequence>MLAHRISNGKGPRMTGKPLRVQVESAEDVAVVRFANPPHGTISNGGAADLVAAIRPLLAAAETRAIILTGGQDGIFIRHADVRQIATSLERVGMGSVDPQAFATSAFAELGAMLDAAEKPVIAAIDGLCMGGGFEIALACTMRIASPAATAIGLPEIRLDIFPGGGGTQRLSRLVGRHRARLFMLRGDVMTASQALAAGLVDEVVPCALDRALELAGMFAGRSTAAVSAILRLTATDEDRERLAAEACRFGELGLTGEALPEALFQFAEGDVGLETMR</sequence>
<dbReference type="GO" id="GO:0003824">
    <property type="term" value="F:catalytic activity"/>
    <property type="evidence" value="ECO:0007669"/>
    <property type="project" value="UniProtKB-ARBA"/>
</dbReference>
<reference evidence="1 2" key="1">
    <citation type="journal article" date="2002" name="Int. J. Syst. Evol. Microbiol.">
        <title>Sphingopyxis witflariensis sp. nov., isolated from activated sludge.</title>
        <authorList>
            <person name="Kampfer P."/>
            <person name="Witzenberger R."/>
            <person name="Denner E.B."/>
            <person name="Busse H.J."/>
            <person name="Neef A."/>
        </authorList>
    </citation>
    <scope>NUCLEOTIDE SEQUENCE [LARGE SCALE GENOMIC DNA]</scope>
    <source>
        <strain evidence="1 2">DSM 14551</strain>
    </source>
</reference>
<dbReference type="PANTHER" id="PTHR11941">
    <property type="entry name" value="ENOYL-COA HYDRATASE-RELATED"/>
    <property type="match status" value="1"/>
</dbReference>
<dbReference type="Proteomes" id="UP000197097">
    <property type="component" value="Unassembled WGS sequence"/>
</dbReference>
<evidence type="ECO:0000313" key="1">
    <source>
        <dbReference type="EMBL" id="OWQ94243.1"/>
    </source>
</evidence>
<dbReference type="AlphaFoldDB" id="A0A246JP28"/>
<name>A0A246JP28_9SPHN</name>
<evidence type="ECO:0000313" key="2">
    <source>
        <dbReference type="Proteomes" id="UP000197097"/>
    </source>
</evidence>
<dbReference type="InterPro" id="IPR029045">
    <property type="entry name" value="ClpP/crotonase-like_dom_sf"/>
</dbReference>
<organism evidence="1 2">
    <name type="scientific">Sphingopyxis witflariensis</name>
    <dbReference type="NCBI Taxonomy" id="173675"/>
    <lineage>
        <taxon>Bacteria</taxon>
        <taxon>Pseudomonadati</taxon>
        <taxon>Pseudomonadota</taxon>
        <taxon>Alphaproteobacteria</taxon>
        <taxon>Sphingomonadales</taxon>
        <taxon>Sphingomonadaceae</taxon>
        <taxon>Sphingopyxis</taxon>
    </lineage>
</organism>
<protein>
    <submittedName>
        <fullName evidence="1">Enoyl-CoA hydratase</fullName>
    </submittedName>
</protein>
<dbReference type="EMBL" id="NISJ01000010">
    <property type="protein sequence ID" value="OWQ94243.1"/>
    <property type="molecule type" value="Genomic_DNA"/>
</dbReference>
<proteinExistence type="predicted"/>
<dbReference type="InterPro" id="IPR001753">
    <property type="entry name" value="Enoyl-CoA_hydra/iso"/>
</dbReference>
<dbReference type="Gene3D" id="3.90.226.10">
    <property type="entry name" value="2-enoyl-CoA Hydratase, Chain A, domain 1"/>
    <property type="match status" value="1"/>
</dbReference>
<dbReference type="GO" id="GO:0006635">
    <property type="term" value="P:fatty acid beta-oxidation"/>
    <property type="evidence" value="ECO:0007669"/>
    <property type="project" value="TreeGrafter"/>
</dbReference>
<accession>A0A246JP28</accession>
<dbReference type="CDD" id="cd06558">
    <property type="entry name" value="crotonase-like"/>
    <property type="match status" value="1"/>
</dbReference>
<dbReference type="Pfam" id="PF00378">
    <property type="entry name" value="ECH_1"/>
    <property type="match status" value="1"/>
</dbReference>
<dbReference type="SUPFAM" id="SSF52096">
    <property type="entry name" value="ClpP/crotonase"/>
    <property type="match status" value="1"/>
</dbReference>
<keyword evidence="2" id="KW-1185">Reference proteome</keyword>
<gene>
    <name evidence="1" type="ORF">CDQ91_16575</name>
</gene>